<evidence type="ECO:0000313" key="2">
    <source>
        <dbReference type="EMBL" id="NED95692.1"/>
    </source>
</evidence>
<dbReference type="EMBL" id="JAAGOB010000005">
    <property type="protein sequence ID" value="NED95692.1"/>
    <property type="molecule type" value="Genomic_DNA"/>
</dbReference>
<proteinExistence type="predicted"/>
<organism evidence="2 3">
    <name type="scientific">Phytoactinopolyspora alkaliphila</name>
    <dbReference type="NCBI Taxonomy" id="1783498"/>
    <lineage>
        <taxon>Bacteria</taxon>
        <taxon>Bacillati</taxon>
        <taxon>Actinomycetota</taxon>
        <taxon>Actinomycetes</taxon>
        <taxon>Jiangellales</taxon>
        <taxon>Jiangellaceae</taxon>
        <taxon>Phytoactinopolyspora</taxon>
    </lineage>
</organism>
<reference evidence="2 3" key="1">
    <citation type="submission" date="2020-02" db="EMBL/GenBank/DDBJ databases">
        <authorList>
            <person name="Li X.-J."/>
            <person name="Feng X.-M."/>
        </authorList>
    </citation>
    <scope>NUCLEOTIDE SEQUENCE [LARGE SCALE GENOMIC DNA]</scope>
    <source>
        <strain evidence="2 3">CGMCC 4.7225</strain>
    </source>
</reference>
<name>A0A6N9YL72_9ACTN</name>
<accession>A0A6N9YL72</accession>
<dbReference type="AlphaFoldDB" id="A0A6N9YL72"/>
<feature type="compositionally biased region" description="Basic and acidic residues" evidence="1">
    <location>
        <begin position="1"/>
        <end position="18"/>
    </location>
</feature>
<sequence length="57" mass="6097">MSGHDLDAEPTGDSERPAADPASEIPPEEKLDATAKGRHTATEIKQGSEVLKDDPQR</sequence>
<dbReference type="Proteomes" id="UP000469185">
    <property type="component" value="Unassembled WGS sequence"/>
</dbReference>
<evidence type="ECO:0000256" key="1">
    <source>
        <dbReference type="SAM" id="MobiDB-lite"/>
    </source>
</evidence>
<feature type="region of interest" description="Disordered" evidence="1">
    <location>
        <begin position="1"/>
        <end position="57"/>
    </location>
</feature>
<evidence type="ECO:0000313" key="3">
    <source>
        <dbReference type="Proteomes" id="UP000469185"/>
    </source>
</evidence>
<keyword evidence="3" id="KW-1185">Reference proteome</keyword>
<comment type="caution">
    <text evidence="2">The sequence shown here is derived from an EMBL/GenBank/DDBJ whole genome shotgun (WGS) entry which is preliminary data.</text>
</comment>
<gene>
    <name evidence="2" type="ORF">G1H11_10245</name>
</gene>
<protein>
    <submittedName>
        <fullName evidence="2">Uncharacterized protein</fullName>
    </submittedName>
</protein>
<dbReference type="RefSeq" id="WP_163818484.1">
    <property type="nucleotide sequence ID" value="NZ_JAAGOB010000005.1"/>
</dbReference>